<dbReference type="Proteomes" id="UP001064489">
    <property type="component" value="Chromosome 7"/>
</dbReference>
<accession>A0AAD5NLM7</accession>
<sequence>MEELGGPWRRSLLGSFSKEDIGGNDMFDNDKNSLEKEVQFANVNSDIFDGDTSSFEKVNGQTFVSEIHDGEANGATCMLEKVDGETFMGKAEGASDGETVVEKAHGTEHKLV</sequence>
<comment type="caution">
    <text evidence="2">The sequence shown here is derived from an EMBL/GenBank/DDBJ whole genome shotgun (WGS) entry which is preliminary data.</text>
</comment>
<protein>
    <submittedName>
        <fullName evidence="2">Uncharacterized protein</fullName>
    </submittedName>
</protein>
<dbReference type="EMBL" id="JAJSOW010000104">
    <property type="protein sequence ID" value="KAI9169440.1"/>
    <property type="molecule type" value="Genomic_DNA"/>
</dbReference>
<organism evidence="2 3">
    <name type="scientific">Acer negundo</name>
    <name type="common">Box elder</name>
    <dbReference type="NCBI Taxonomy" id="4023"/>
    <lineage>
        <taxon>Eukaryota</taxon>
        <taxon>Viridiplantae</taxon>
        <taxon>Streptophyta</taxon>
        <taxon>Embryophyta</taxon>
        <taxon>Tracheophyta</taxon>
        <taxon>Spermatophyta</taxon>
        <taxon>Magnoliopsida</taxon>
        <taxon>eudicotyledons</taxon>
        <taxon>Gunneridae</taxon>
        <taxon>Pentapetalae</taxon>
        <taxon>rosids</taxon>
        <taxon>malvids</taxon>
        <taxon>Sapindales</taxon>
        <taxon>Sapindaceae</taxon>
        <taxon>Hippocastanoideae</taxon>
        <taxon>Acereae</taxon>
        <taxon>Acer</taxon>
    </lineage>
</organism>
<reference evidence="2" key="1">
    <citation type="journal article" date="2022" name="Plant J.">
        <title>Strategies of tolerance reflected in two North American maple genomes.</title>
        <authorList>
            <person name="McEvoy S.L."/>
            <person name="Sezen U.U."/>
            <person name="Trouern-Trend A."/>
            <person name="McMahon S.M."/>
            <person name="Schaberg P.G."/>
            <person name="Yang J."/>
            <person name="Wegrzyn J.L."/>
            <person name="Swenson N.G."/>
        </authorList>
    </citation>
    <scope>NUCLEOTIDE SEQUENCE</scope>
    <source>
        <strain evidence="2">91603</strain>
    </source>
</reference>
<reference evidence="2" key="2">
    <citation type="submission" date="2023-02" db="EMBL/GenBank/DDBJ databases">
        <authorList>
            <person name="Swenson N.G."/>
            <person name="Wegrzyn J.L."/>
            <person name="Mcevoy S.L."/>
        </authorList>
    </citation>
    <scope>NUCLEOTIDE SEQUENCE</scope>
    <source>
        <strain evidence="2">91603</strain>
        <tissue evidence="2">Leaf</tissue>
    </source>
</reference>
<name>A0AAD5NLM7_ACENE</name>
<feature type="region of interest" description="Disordered" evidence="1">
    <location>
        <begin position="90"/>
        <end position="112"/>
    </location>
</feature>
<dbReference type="AlphaFoldDB" id="A0AAD5NLM7"/>
<feature type="compositionally biased region" description="Basic and acidic residues" evidence="1">
    <location>
        <begin position="100"/>
        <end position="112"/>
    </location>
</feature>
<keyword evidence="3" id="KW-1185">Reference proteome</keyword>
<evidence type="ECO:0000256" key="1">
    <source>
        <dbReference type="SAM" id="MobiDB-lite"/>
    </source>
</evidence>
<proteinExistence type="predicted"/>
<evidence type="ECO:0000313" key="2">
    <source>
        <dbReference type="EMBL" id="KAI9169440.1"/>
    </source>
</evidence>
<feature type="region of interest" description="Disordered" evidence="1">
    <location>
        <begin position="1"/>
        <end position="30"/>
    </location>
</feature>
<gene>
    <name evidence="2" type="ORF">LWI28_012347</name>
</gene>
<evidence type="ECO:0000313" key="3">
    <source>
        <dbReference type="Proteomes" id="UP001064489"/>
    </source>
</evidence>